<dbReference type="EMBL" id="LCWV01000086">
    <property type="protein sequence ID" value="PWI64156.1"/>
    <property type="molecule type" value="Genomic_DNA"/>
</dbReference>
<evidence type="ECO:0000313" key="2">
    <source>
        <dbReference type="Proteomes" id="UP000245956"/>
    </source>
</evidence>
<dbReference type="AlphaFoldDB" id="A0A2U3DPI3"/>
<comment type="caution">
    <text evidence="1">The sequence shown here is derived from an EMBL/GenBank/DDBJ whole genome shotgun (WGS) entry which is preliminary data.</text>
</comment>
<evidence type="ECO:0000313" key="1">
    <source>
        <dbReference type="EMBL" id="PWI64156.1"/>
    </source>
</evidence>
<proteinExistence type="predicted"/>
<protein>
    <submittedName>
        <fullName evidence="1">Uncharacterized protein</fullName>
    </submittedName>
</protein>
<name>A0A2U3DPI3_PURLI</name>
<gene>
    <name evidence="1" type="ORF">PCL_12094</name>
</gene>
<dbReference type="Proteomes" id="UP000245956">
    <property type="component" value="Unassembled WGS sequence"/>
</dbReference>
<sequence>MSPEAGKLTNQQVHDAIGHCMYQIFTTTTTNQELIRYGEEVLGWYKNPQVTDDSDAVYQLHTVHAMWKAELHIVEDGETLRKIKSLRMRISEAAAALTIES</sequence>
<reference evidence="1 2" key="1">
    <citation type="journal article" date="2016" name="Front. Microbiol.">
        <title>Genome and transcriptome sequences reveal the specific parasitism of the nematophagous Purpureocillium lilacinum 36-1.</title>
        <authorList>
            <person name="Xie J."/>
            <person name="Li S."/>
            <person name="Mo C."/>
            <person name="Xiao X."/>
            <person name="Peng D."/>
            <person name="Wang G."/>
            <person name="Xiao Y."/>
        </authorList>
    </citation>
    <scope>NUCLEOTIDE SEQUENCE [LARGE SCALE GENOMIC DNA]</scope>
    <source>
        <strain evidence="1 2">36-1</strain>
    </source>
</reference>
<accession>A0A2U3DPI3</accession>
<organism evidence="1 2">
    <name type="scientific">Purpureocillium lilacinum</name>
    <name type="common">Paecilomyces lilacinus</name>
    <dbReference type="NCBI Taxonomy" id="33203"/>
    <lineage>
        <taxon>Eukaryota</taxon>
        <taxon>Fungi</taxon>
        <taxon>Dikarya</taxon>
        <taxon>Ascomycota</taxon>
        <taxon>Pezizomycotina</taxon>
        <taxon>Sordariomycetes</taxon>
        <taxon>Hypocreomycetidae</taxon>
        <taxon>Hypocreales</taxon>
        <taxon>Ophiocordycipitaceae</taxon>
        <taxon>Purpureocillium</taxon>
    </lineage>
</organism>